<reference evidence="2" key="1">
    <citation type="submission" date="2020-11" db="EMBL/GenBank/DDBJ databases">
        <authorList>
            <person name="Tran Van P."/>
        </authorList>
    </citation>
    <scope>NUCLEOTIDE SEQUENCE</scope>
</reference>
<dbReference type="EMBL" id="OD000758">
    <property type="protein sequence ID" value="CAD7399166.1"/>
    <property type="molecule type" value="Genomic_DNA"/>
</dbReference>
<sequence length="253" mass="28155">MRPDLSMRAVGFPSGRRGVVSRPAASPAQACRETCCQYFADTHFQGHRRKRPFHFLARGPDDGSTYNVQPVDDGPTYNVQPVDDGPTYNMQPVDDGPTYNVQPVDDGPTYNVQPVDDGIRTRICLESRSLVDPAGIRISTSFLLAEQISGCWTVPAAPMGVDPPPSFTPHGVGDGTLYKTCRVVLRARDPNERSGRDNWPKTVGERETPDTRAHRAQTRPKNIELNAWRGSRRPWWVCKPRPTELTMLDLVSA</sequence>
<feature type="region of interest" description="Disordered" evidence="1">
    <location>
        <begin position="1"/>
        <end position="23"/>
    </location>
</feature>
<name>A0A7R9CMB7_TIMPO</name>
<accession>A0A7R9CMB7</accession>
<organism evidence="2">
    <name type="scientific">Timema poppense</name>
    <name type="common">Walking stick</name>
    <dbReference type="NCBI Taxonomy" id="170557"/>
    <lineage>
        <taxon>Eukaryota</taxon>
        <taxon>Metazoa</taxon>
        <taxon>Ecdysozoa</taxon>
        <taxon>Arthropoda</taxon>
        <taxon>Hexapoda</taxon>
        <taxon>Insecta</taxon>
        <taxon>Pterygota</taxon>
        <taxon>Neoptera</taxon>
        <taxon>Polyneoptera</taxon>
        <taxon>Phasmatodea</taxon>
        <taxon>Timematodea</taxon>
        <taxon>Timematoidea</taxon>
        <taxon>Timematidae</taxon>
        <taxon>Timema</taxon>
    </lineage>
</organism>
<feature type="compositionally biased region" description="Basic and acidic residues" evidence="1">
    <location>
        <begin position="191"/>
        <end position="213"/>
    </location>
</feature>
<evidence type="ECO:0000313" key="2">
    <source>
        <dbReference type="EMBL" id="CAD7399166.1"/>
    </source>
</evidence>
<evidence type="ECO:0000256" key="1">
    <source>
        <dbReference type="SAM" id="MobiDB-lite"/>
    </source>
</evidence>
<protein>
    <submittedName>
        <fullName evidence="2">Uncharacterized protein</fullName>
    </submittedName>
</protein>
<gene>
    <name evidence="2" type="ORF">TPSB3V08_LOCUS2045</name>
</gene>
<dbReference type="AlphaFoldDB" id="A0A7R9CMB7"/>
<feature type="region of interest" description="Disordered" evidence="1">
    <location>
        <begin position="191"/>
        <end position="219"/>
    </location>
</feature>
<proteinExistence type="predicted"/>